<dbReference type="RefSeq" id="WP_090484887.1">
    <property type="nucleotide sequence ID" value="NZ_FOUO01000007.1"/>
</dbReference>
<dbReference type="PIRSF" id="PIRSF005052">
    <property type="entry name" value="P-loopkin"/>
    <property type="match status" value="1"/>
</dbReference>
<dbReference type="AlphaFoldDB" id="A0A1I4R9L4"/>
<feature type="binding site" evidence="4">
    <location>
        <begin position="60"/>
        <end position="63"/>
    </location>
    <ligand>
        <name>GTP</name>
        <dbReference type="ChEBI" id="CHEBI:37565"/>
    </ligand>
</feature>
<evidence type="ECO:0000256" key="4">
    <source>
        <dbReference type="HAMAP-Rule" id="MF_00636"/>
    </source>
</evidence>
<evidence type="ECO:0000256" key="1">
    <source>
        <dbReference type="ARBA" id="ARBA00022741"/>
    </source>
</evidence>
<dbReference type="InterPro" id="IPR005337">
    <property type="entry name" value="RapZ-like"/>
</dbReference>
<dbReference type="Proteomes" id="UP000199556">
    <property type="component" value="Unassembled WGS sequence"/>
</dbReference>
<reference evidence="7 8" key="1">
    <citation type="submission" date="2016-10" db="EMBL/GenBank/DDBJ databases">
        <authorList>
            <person name="de Groot N.N."/>
        </authorList>
    </citation>
    <scope>NUCLEOTIDE SEQUENCE [LARGE SCALE GENOMIC DNA]</scope>
    <source>
        <strain evidence="7 8">DSM 4180</strain>
    </source>
</reference>
<accession>A0A1I4R9L4</accession>
<keyword evidence="3 4" id="KW-0342">GTP-binding</keyword>
<dbReference type="HAMAP" id="MF_00636">
    <property type="entry name" value="RapZ_like"/>
    <property type="match status" value="1"/>
</dbReference>
<evidence type="ECO:0000259" key="5">
    <source>
        <dbReference type="Pfam" id="PF03668"/>
    </source>
</evidence>
<dbReference type="InterPro" id="IPR053931">
    <property type="entry name" value="RapZ_C"/>
</dbReference>
<dbReference type="InterPro" id="IPR053930">
    <property type="entry name" value="RapZ-like_N"/>
</dbReference>
<feature type="domain" description="RapZ C-terminal" evidence="6">
    <location>
        <begin position="166"/>
        <end position="285"/>
    </location>
</feature>
<dbReference type="STRING" id="195064.SAMN05421721_10716"/>
<dbReference type="Pfam" id="PF22740">
    <property type="entry name" value="PapZ_C"/>
    <property type="match status" value="1"/>
</dbReference>
<dbReference type="GO" id="GO:0005524">
    <property type="term" value="F:ATP binding"/>
    <property type="evidence" value="ECO:0007669"/>
    <property type="project" value="UniProtKB-UniRule"/>
</dbReference>
<keyword evidence="8" id="KW-1185">Reference proteome</keyword>
<name>A0A1I4R9L4_ECTMO</name>
<dbReference type="GO" id="GO:0005525">
    <property type="term" value="F:GTP binding"/>
    <property type="evidence" value="ECO:0007669"/>
    <property type="project" value="UniProtKB-UniRule"/>
</dbReference>
<evidence type="ECO:0000256" key="3">
    <source>
        <dbReference type="ARBA" id="ARBA00023134"/>
    </source>
</evidence>
<feature type="binding site" evidence="4">
    <location>
        <begin position="8"/>
        <end position="15"/>
    </location>
    <ligand>
        <name>ATP</name>
        <dbReference type="ChEBI" id="CHEBI:30616"/>
    </ligand>
</feature>
<feature type="domain" description="RapZ-like N-terminal" evidence="5">
    <location>
        <begin position="1"/>
        <end position="157"/>
    </location>
</feature>
<keyword evidence="2 4" id="KW-0067">ATP-binding</keyword>
<keyword evidence="1 4" id="KW-0547">Nucleotide-binding</keyword>
<evidence type="ECO:0000256" key="2">
    <source>
        <dbReference type="ARBA" id="ARBA00022840"/>
    </source>
</evidence>
<dbReference type="EMBL" id="FOUO01000007">
    <property type="protein sequence ID" value="SFM48875.1"/>
    <property type="molecule type" value="Genomic_DNA"/>
</dbReference>
<dbReference type="PANTHER" id="PTHR30448">
    <property type="entry name" value="RNASE ADAPTER PROTEIN RAPZ"/>
    <property type="match status" value="1"/>
</dbReference>
<dbReference type="Gene3D" id="3.40.50.300">
    <property type="entry name" value="P-loop containing nucleotide triphosphate hydrolases"/>
    <property type="match status" value="1"/>
</dbReference>
<evidence type="ECO:0000259" key="6">
    <source>
        <dbReference type="Pfam" id="PF22740"/>
    </source>
</evidence>
<dbReference type="Pfam" id="PF03668">
    <property type="entry name" value="RapZ-like_N"/>
    <property type="match status" value="1"/>
</dbReference>
<organism evidence="7 8">
    <name type="scientific">Ectothiorhodospira mobilis</name>
    <dbReference type="NCBI Taxonomy" id="195064"/>
    <lineage>
        <taxon>Bacteria</taxon>
        <taxon>Pseudomonadati</taxon>
        <taxon>Pseudomonadota</taxon>
        <taxon>Gammaproteobacteria</taxon>
        <taxon>Chromatiales</taxon>
        <taxon>Ectothiorhodospiraceae</taxon>
        <taxon>Ectothiorhodospira</taxon>
    </lineage>
</organism>
<gene>
    <name evidence="7" type="ORF">SAMN05421721_10716</name>
</gene>
<protein>
    <submittedName>
        <fullName evidence="7">UPF0042 nucleotide-binding protein</fullName>
    </submittedName>
</protein>
<dbReference type="InterPro" id="IPR027417">
    <property type="entry name" value="P-loop_NTPase"/>
</dbReference>
<sequence length="286" mass="32020">MKLVIVSGLSGSGKTVALHALEDAGYYCMDNLHIGLLTAVVRQFMAAGHGLYDQTAVGIDARSGTEALQHFSEIAREIRDLGVDLQILFLQAEEPTLLRRFSETRRRHPLTREDLPLVEAIQLERQLLAPVVEQADLAIDTTRTNVHQLSDTVRQRVEQAEASGLSVLIRSFGFKHGTPVDSDFVFDVRCLPNPHWEPRLRALTGLDPEVANFLGSHPLVEEMHVSLRDFLATWIPRFERDNRSYLTVSIGCTGGQHRSVYLAERLAADLRALRGEAISTRHRELT</sequence>
<evidence type="ECO:0000313" key="8">
    <source>
        <dbReference type="Proteomes" id="UP000199556"/>
    </source>
</evidence>
<evidence type="ECO:0000313" key="7">
    <source>
        <dbReference type="EMBL" id="SFM48875.1"/>
    </source>
</evidence>
<dbReference type="OrthoDB" id="9784461at2"/>
<dbReference type="PANTHER" id="PTHR30448:SF0">
    <property type="entry name" value="RNASE ADAPTER PROTEIN RAPZ"/>
    <property type="match status" value="1"/>
</dbReference>
<proteinExistence type="inferred from homology"/>
<dbReference type="NCBIfam" id="NF003828">
    <property type="entry name" value="PRK05416.1"/>
    <property type="match status" value="1"/>
</dbReference>
<dbReference type="SUPFAM" id="SSF52540">
    <property type="entry name" value="P-loop containing nucleoside triphosphate hydrolases"/>
    <property type="match status" value="1"/>
</dbReference>